<dbReference type="Proteomes" id="UP000216345">
    <property type="component" value="Unassembled WGS sequence"/>
</dbReference>
<dbReference type="PANTHER" id="PTHR44119">
    <property type="entry name" value="MAGNESIUM-CHELATASE SUBUNIT CHLH, CHLOROPLASTIC"/>
    <property type="match status" value="1"/>
</dbReference>
<feature type="transmembrane region" description="Helical" evidence="2">
    <location>
        <begin position="1279"/>
        <end position="1297"/>
    </location>
</feature>
<evidence type="ECO:0000259" key="4">
    <source>
        <dbReference type="Pfam" id="PF02514"/>
    </source>
</evidence>
<evidence type="ECO:0000256" key="2">
    <source>
        <dbReference type="SAM" id="Phobius"/>
    </source>
</evidence>
<evidence type="ECO:0000313" key="5">
    <source>
        <dbReference type="EMBL" id="OYR18199.1"/>
    </source>
</evidence>
<dbReference type="RefSeq" id="WP_208620786.1">
    <property type="nucleotide sequence ID" value="NZ_JBHEEL010000025.1"/>
</dbReference>
<dbReference type="InterPro" id="IPR003672">
    <property type="entry name" value="CobN/Mg_chltase"/>
</dbReference>
<proteinExistence type="predicted"/>
<dbReference type="CDD" id="cd10150">
    <property type="entry name" value="CobN_like"/>
    <property type="match status" value="1"/>
</dbReference>
<gene>
    <name evidence="5" type="ORF">CEV32_3415</name>
</gene>
<feature type="compositionally biased region" description="Low complexity" evidence="1">
    <location>
        <begin position="1245"/>
        <end position="1258"/>
    </location>
</feature>
<comment type="caution">
    <text evidence="5">The sequence shown here is derived from an EMBL/GenBank/DDBJ whole genome shotgun (WGS) entry which is preliminary data.</text>
</comment>
<dbReference type="EMBL" id="NNRK01000016">
    <property type="protein sequence ID" value="OYR18199.1"/>
    <property type="molecule type" value="Genomic_DNA"/>
</dbReference>
<dbReference type="PANTHER" id="PTHR44119:SF4">
    <property type="entry name" value="AEROBIC COBALTOCHELATASE SUBUNIT COBN"/>
    <property type="match status" value="1"/>
</dbReference>
<evidence type="ECO:0000256" key="3">
    <source>
        <dbReference type="SAM" id="SignalP"/>
    </source>
</evidence>
<evidence type="ECO:0000313" key="6">
    <source>
        <dbReference type="Proteomes" id="UP000216345"/>
    </source>
</evidence>
<feature type="chain" id="PRO_5013124153" evidence="3">
    <location>
        <begin position="22"/>
        <end position="1307"/>
    </location>
</feature>
<feature type="signal peptide" evidence="3">
    <location>
        <begin position="1"/>
        <end position="21"/>
    </location>
</feature>
<organism evidence="5 6">
    <name type="scientific">Brucella rhizosphaerae</name>
    <dbReference type="NCBI Taxonomy" id="571254"/>
    <lineage>
        <taxon>Bacteria</taxon>
        <taxon>Pseudomonadati</taxon>
        <taxon>Pseudomonadota</taxon>
        <taxon>Alphaproteobacteria</taxon>
        <taxon>Hyphomicrobiales</taxon>
        <taxon>Brucellaceae</taxon>
        <taxon>Brucella/Ochrobactrum group</taxon>
        <taxon>Brucella</taxon>
    </lineage>
</organism>
<sequence length="1307" mass="144960">MQRILCAMLALLLVMSGAAYAQTDIKDDGRQSEIRTQIVVRVITNAFVLPAKFRKLAPVAQEYGIAFQSVNIEETTSDPATWLKEADIIILDVPRPQDRQAVEDRLGDRLTVATRPIITVGGGRPAWTGINPRPAGLLAGYYGAGGERNFKNFFNLIRDWKQGADLSGYQPAEPMPVTGFYHPEAPQIFENLSEYLAWGSERWKKPTGKVAFVAYSGLVSNMQTKVIDTLISRSEAANLLPIVFWFDGNDPKGLENVLSPAKPDALVNLTHMQDGKARSAEFMELDIPVIQTMVFREGGSKDWGRAVSGVPARTAAIFLAQSEGWGMTDPIVLSAVDNGEAVPLPGQVDALIDKLRRLADLRHKPADQKRIALLFWNYPSGEKNFAASNLNTAKSIETITDRLARAGYDVQRVSESEMIAAGQSLLSGLYRTTPLETLLDQDNAVAFSVHDYEAWLEALPADKQHAFSHWGKPAKHWAVRKVNGVPSFIIPRLKLGKLVVMPQMPRAESVGAHYHDMNSSPDHLYMAAYLYLQKQFEADAIIHLGTHGTQEWLPGKDRGLDAGDYPFLAVGDVPVFYPYIQDNVGEAIQAKRRGRAVIVSHQTPPFLPAGLYDELRDMHHLIHEYQQLDEGAVREQSKTEIVDAAIKANMHTDLGWSEEAVGQDFTGFLAVLHDHLHELARIAMPLGLHSFGLPADPDHRITTIMQQLGKPFYEAVDAGSDELFVDDYAKLKETAPFKVLHQYLREGKDRSDLSVSLRDLIVRADHLEDNLAAPLEIEALLAGLEGRFIPPGTGGDPIRNPEVGSGRNLYAFEPDKIPSKAAFDAGKDAFDQLVSSFREEHDGAYPTKLAFSLWSSEAIRHLGVTEAQVLHAIGARPVWDEGRRVRSLEIIPVTELGRPRIDVVVQVTGVYRDQFDGFMRLLADAMEKIGKLDEKDNPIAANTVRIARLLEEKGISSGEARQVASYRIFSNAPGSYGSGMPHMTMQSTTWEHDGDLAERFLYSTQYAFGAKEWGKSTKAANLFAEQLKGTQAAIMARSSNLHGVLSTDHPFEFLGGLSLAIRHLDGKSPSLYISDLRQGQPNTTMLSRFLSDEMRVRYLNPHWIKGMQAEGYAGTLEILNTVNNFFGWQVMDPSVVRADQWQALFDTYVADTRNLDINAYFDQHNPTAQAQLMERMIEAIRKDYWNAPEQTRRQLVERWQDLAADHGVSVGEPVTKAFIEQMSAGFGLSMSTADAQQNSAEAQDSDGSQQIAAAAASQPIKGQELQETKPSSEADEENWRLWAALVVMVLLLSIGALRQVRVNVSRK</sequence>
<keyword evidence="2" id="KW-0812">Transmembrane</keyword>
<dbReference type="Pfam" id="PF02514">
    <property type="entry name" value="CobN-Mg_chel"/>
    <property type="match status" value="1"/>
</dbReference>
<accession>A0A256FTM8</accession>
<keyword evidence="2" id="KW-1133">Transmembrane helix</keyword>
<dbReference type="NCBIfam" id="NF004644">
    <property type="entry name" value="PRK05989.2-2"/>
    <property type="match status" value="1"/>
</dbReference>
<keyword evidence="2" id="KW-0472">Membrane</keyword>
<name>A0A256FTM8_9HYPH</name>
<feature type="region of interest" description="Disordered" evidence="1">
    <location>
        <begin position="1235"/>
        <end position="1273"/>
    </location>
</feature>
<reference evidence="5 6" key="1">
    <citation type="submission" date="2017-07" db="EMBL/GenBank/DDBJ databases">
        <title>Phylogenetic study on the rhizospheric bacterium Ochrobactrum sp. A44.</title>
        <authorList>
            <person name="Krzyzanowska D.M."/>
            <person name="Ossowicki A."/>
            <person name="Rajewska M."/>
            <person name="Maciag T."/>
            <person name="Kaczynski Z."/>
            <person name="Czerwicka M."/>
            <person name="Jafra S."/>
        </authorList>
    </citation>
    <scope>NUCLEOTIDE SEQUENCE [LARGE SCALE GENOMIC DNA]</scope>
    <source>
        <strain evidence="5 6">PR17</strain>
    </source>
</reference>
<protein>
    <submittedName>
        <fullName evidence="5">CobN/Magnesium Chelatase family protein</fullName>
    </submittedName>
</protein>
<keyword evidence="3" id="KW-0732">Signal</keyword>
<keyword evidence="6" id="KW-1185">Reference proteome</keyword>
<evidence type="ECO:0000256" key="1">
    <source>
        <dbReference type="SAM" id="MobiDB-lite"/>
    </source>
</evidence>
<feature type="domain" description="CobN/magnesium chelatase" evidence="4">
    <location>
        <begin position="140"/>
        <end position="1191"/>
    </location>
</feature>